<protein>
    <submittedName>
        <fullName evidence="1">Uncharacterized protein</fullName>
    </submittedName>
</protein>
<organism evidence="1 2">
    <name type="scientific">Propioniciclava coleopterorum</name>
    <dbReference type="NCBI Taxonomy" id="2714937"/>
    <lineage>
        <taxon>Bacteria</taxon>
        <taxon>Bacillati</taxon>
        <taxon>Actinomycetota</taxon>
        <taxon>Actinomycetes</taxon>
        <taxon>Propionibacteriales</taxon>
        <taxon>Propionibacteriaceae</taxon>
        <taxon>Propioniciclava</taxon>
    </lineage>
</organism>
<dbReference type="Proteomes" id="UP000501058">
    <property type="component" value="Chromosome"/>
</dbReference>
<accession>A0A6G7Y946</accession>
<dbReference type="RefSeq" id="WP_166234411.1">
    <property type="nucleotide sequence ID" value="NZ_CP049865.1"/>
</dbReference>
<dbReference type="EMBL" id="CP049865">
    <property type="protein sequence ID" value="QIK73342.1"/>
    <property type="molecule type" value="Genomic_DNA"/>
</dbReference>
<keyword evidence="2" id="KW-1185">Reference proteome</keyword>
<dbReference type="AlphaFoldDB" id="A0A6G7Y946"/>
<name>A0A6G7Y946_9ACTN</name>
<evidence type="ECO:0000313" key="2">
    <source>
        <dbReference type="Proteomes" id="UP000501058"/>
    </source>
</evidence>
<sequence length="68" mass="6852">MTWVWIVAATAAVGTCGALLLARDLRAKVAALGAEVTTLTDTAGAIRAEFERVGPAPASGVGDPDRTA</sequence>
<proteinExistence type="predicted"/>
<gene>
    <name evidence="1" type="ORF">G7070_15070</name>
</gene>
<evidence type="ECO:0000313" key="1">
    <source>
        <dbReference type="EMBL" id="QIK73342.1"/>
    </source>
</evidence>
<reference evidence="1 2" key="1">
    <citation type="submission" date="2020-03" db="EMBL/GenBank/DDBJ databases">
        <title>Propioniciclava sp. nov., isolated from Hydrophilus acuminatus.</title>
        <authorList>
            <person name="Hyun D.-W."/>
            <person name="Bae J.-W."/>
        </authorList>
    </citation>
    <scope>NUCLEOTIDE SEQUENCE [LARGE SCALE GENOMIC DNA]</scope>
    <source>
        <strain evidence="1 2">HDW11</strain>
    </source>
</reference>
<dbReference type="KEGG" id="prv:G7070_15070"/>